<protein>
    <submittedName>
        <fullName evidence="6">MUC5A protein</fullName>
    </submittedName>
</protein>
<dbReference type="EMBL" id="WAAG01079723">
    <property type="protein sequence ID" value="NWI05908.1"/>
    <property type="molecule type" value="Genomic_DNA"/>
</dbReference>
<comment type="subcellular location">
    <subcellularLocation>
        <location evidence="1">Secreted</location>
    </subcellularLocation>
</comment>
<evidence type="ECO:0000256" key="1">
    <source>
        <dbReference type="ARBA" id="ARBA00004613"/>
    </source>
</evidence>
<keyword evidence="3" id="KW-0732">Signal</keyword>
<proteinExistence type="predicted"/>
<dbReference type="GO" id="GO:0005576">
    <property type="term" value="C:extracellular region"/>
    <property type="evidence" value="ECO:0007669"/>
    <property type="project" value="UniProtKB-SubCell"/>
</dbReference>
<name>A0A850ZK71_9PASS</name>
<keyword evidence="4" id="KW-0325">Glycoprotein</keyword>
<dbReference type="Pfam" id="PF13330">
    <property type="entry name" value="Mucin2_WxxW"/>
    <property type="match status" value="1"/>
</dbReference>
<reference evidence="6" key="1">
    <citation type="submission" date="2019-09" db="EMBL/GenBank/DDBJ databases">
        <title>Bird 10,000 Genomes (B10K) Project - Family phase.</title>
        <authorList>
            <person name="Zhang G."/>
        </authorList>
    </citation>
    <scope>NUCLEOTIDE SEQUENCE</scope>
    <source>
        <strain evidence="6">B10K-DU-012-47</strain>
    </source>
</reference>
<evidence type="ECO:0000256" key="3">
    <source>
        <dbReference type="ARBA" id="ARBA00022729"/>
    </source>
</evidence>
<keyword evidence="2" id="KW-0964">Secreted</keyword>
<evidence type="ECO:0000313" key="7">
    <source>
        <dbReference type="Proteomes" id="UP000629438"/>
    </source>
</evidence>
<evidence type="ECO:0000256" key="2">
    <source>
        <dbReference type="ARBA" id="ARBA00022525"/>
    </source>
</evidence>
<organism evidence="6 7">
    <name type="scientific">Tichodroma muraria</name>
    <dbReference type="NCBI Taxonomy" id="237442"/>
    <lineage>
        <taxon>Eukaryota</taxon>
        <taxon>Metazoa</taxon>
        <taxon>Chordata</taxon>
        <taxon>Craniata</taxon>
        <taxon>Vertebrata</taxon>
        <taxon>Euteleostomi</taxon>
        <taxon>Archelosauria</taxon>
        <taxon>Archosauria</taxon>
        <taxon>Dinosauria</taxon>
        <taxon>Saurischia</taxon>
        <taxon>Theropoda</taxon>
        <taxon>Coelurosauria</taxon>
        <taxon>Aves</taxon>
        <taxon>Neognathae</taxon>
        <taxon>Neoaves</taxon>
        <taxon>Telluraves</taxon>
        <taxon>Australaves</taxon>
        <taxon>Passeriformes</taxon>
        <taxon>Sittidae</taxon>
        <taxon>Tichodroma</taxon>
    </lineage>
</organism>
<dbReference type="AlphaFoldDB" id="A0A850ZK71"/>
<feature type="non-terminal residue" evidence="6">
    <location>
        <position position="1"/>
    </location>
</feature>
<dbReference type="OrthoDB" id="10056274at2759"/>
<dbReference type="Proteomes" id="UP000629438">
    <property type="component" value="Unassembled WGS sequence"/>
</dbReference>
<feature type="domain" description="WxxW" evidence="5">
    <location>
        <begin position="31"/>
        <end position="117"/>
    </location>
</feature>
<feature type="non-terminal residue" evidence="6">
    <location>
        <position position="207"/>
    </location>
</feature>
<dbReference type="InterPro" id="IPR025155">
    <property type="entry name" value="WxxW_domain"/>
</dbReference>
<keyword evidence="7" id="KW-1185">Reference proteome</keyword>
<sequence>TEETTTTTEETPPVTLTPFTIPHCVKEKCYWSRWYDVSYPGSGYNDGDFDTVQNIKNKGYEVCENRKDVECRAVRFPNTPYPLLEQHITCNTEEGLKCYNKDQLPPICYNYELRFKCCINITVPCETTPETFTTTTQGTTVSSSTISKNVPTTLSLQTKHKTTTEYTVQPKTDYIHTRITSTPTTTTQTEKTYTTLTGSPTPKTTPY</sequence>
<evidence type="ECO:0000256" key="4">
    <source>
        <dbReference type="ARBA" id="ARBA00023180"/>
    </source>
</evidence>
<accession>A0A850ZK71</accession>
<evidence type="ECO:0000259" key="5">
    <source>
        <dbReference type="Pfam" id="PF13330"/>
    </source>
</evidence>
<gene>
    <name evidence="6" type="primary">Muc5ac</name>
    <name evidence="6" type="ORF">TICMUR_R12305</name>
</gene>
<evidence type="ECO:0000313" key="6">
    <source>
        <dbReference type="EMBL" id="NWI05908.1"/>
    </source>
</evidence>
<comment type="caution">
    <text evidence="6">The sequence shown here is derived from an EMBL/GenBank/DDBJ whole genome shotgun (WGS) entry which is preliminary data.</text>
</comment>